<gene>
    <name evidence="1" type="ORF">A0U89_14675</name>
</gene>
<geneLocation type="plasmid" evidence="2">
    <name>pkb14400_1</name>
</geneLocation>
<accession>A0A1D8UY57</accession>
<organism evidence="1 2">
    <name type="scientific">Kozakia baliensis</name>
    <dbReference type="NCBI Taxonomy" id="153496"/>
    <lineage>
        <taxon>Bacteria</taxon>
        <taxon>Pseudomonadati</taxon>
        <taxon>Pseudomonadota</taxon>
        <taxon>Alphaproteobacteria</taxon>
        <taxon>Acetobacterales</taxon>
        <taxon>Acetobacteraceae</taxon>
        <taxon>Kozakia</taxon>
    </lineage>
</organism>
<evidence type="ECO:0000313" key="2">
    <source>
        <dbReference type="Proteomes" id="UP000179145"/>
    </source>
</evidence>
<name>A0A1D8UY57_9PROT</name>
<keyword evidence="2" id="KW-1185">Reference proteome</keyword>
<reference evidence="1 2" key="1">
    <citation type="journal article" date="2016" name="Microb. Cell Fact.">
        <title>Dissection of exopolysaccharide biosynthesis in Kozakia baliensis.</title>
        <authorList>
            <person name="Brandt J.U."/>
            <person name="Jakob F."/>
            <person name="Behr J."/>
            <person name="Geissler A.J."/>
            <person name="Vogel R.F."/>
        </authorList>
    </citation>
    <scope>NUCLEOTIDE SEQUENCE [LARGE SCALE GENOMIC DNA]</scope>
    <source>
        <strain evidence="1 2">DSM 14400</strain>
        <plasmid evidence="2">Plasmid pkb14400_1</plasmid>
    </source>
</reference>
<proteinExistence type="predicted"/>
<dbReference type="EMBL" id="CP014675">
    <property type="protein sequence ID" value="AOX18531.1"/>
    <property type="molecule type" value="Genomic_DNA"/>
</dbReference>
<keyword evidence="1" id="KW-0614">Plasmid</keyword>
<protein>
    <submittedName>
        <fullName evidence="1">Uncharacterized protein</fullName>
    </submittedName>
</protein>
<sequence>MWGSMVLRFCAGYNGLNSTFGNGFVTTSGVVSRIGRDAADFLFLRELGQERRQDRSVTDPVSRHFNSADFQRPFVNPDMKLAPDTIFRTTMFTPVLFTFSLDLDPRAVDRKMKRSSRTAIWNIDCEGFLPAAERAEIRKDHASPARRKRLSTKPVVCRRVKPNRTFRVRQIWIAAAL</sequence>
<evidence type="ECO:0000313" key="1">
    <source>
        <dbReference type="EMBL" id="AOX18531.1"/>
    </source>
</evidence>
<dbReference type="AlphaFoldDB" id="A0A1D8UY57"/>
<dbReference type="Proteomes" id="UP000179145">
    <property type="component" value="Plasmid pKB14400_1"/>
</dbReference>
<dbReference type="KEGG" id="kba:A0U89_14675"/>